<dbReference type="Pfam" id="PF13456">
    <property type="entry name" value="RVT_3"/>
    <property type="match status" value="1"/>
</dbReference>
<reference evidence="3" key="1">
    <citation type="journal article" date="2013" name="Genome Biol.">
        <title>Reference genomes and transcriptomes of Nicotiana sylvestris and Nicotiana tomentosiformis.</title>
        <authorList>
            <person name="Sierro N."/>
            <person name="Battey J.N."/>
            <person name="Ouadi S."/>
            <person name="Bovet L."/>
            <person name="Goepfert S."/>
            <person name="Bakaher N."/>
            <person name="Peitsch M.C."/>
            <person name="Ivanov N.V."/>
        </authorList>
    </citation>
    <scope>NUCLEOTIDE SEQUENCE [LARGE SCALE GENOMIC DNA]</scope>
</reference>
<dbReference type="RefSeq" id="XP_009784530.1">
    <property type="nucleotide sequence ID" value="XM_009786228.1"/>
</dbReference>
<sequence length="802" mass="92731">MAWFKDGDRNTKLFHAHVNGKRRKLQLKSIQDMNRNWILDQVPVMLNEVQNCEFTMQPTIEEVKKAVFGLNGDSAGDLMESMELPKFVTHTNLVLLPKKKDVQNFSDLRPISLSNFSNKIISRVIHERLVDIIPNIISDEQAGFVKGTSIAENVLLTQEIITDIRLRTKVGPNVVLKLDMMMAYDRLFWIFLTKIMRKMGFSEWFIGLIFGIVSNNWYSVQVNSQPHGFFKSTRGVKQGGPLSPTLFILVAEAMSRGLNALHHNLYFCGFGIPKWSPKINHLAYADDAIIFSSSNDTSLRLIMEVLNAYEAASGQLINKAKSAIYVHHSTSDEIVRKIEGITGIQRKDFPFIYLGCPIFYKRRKMEYYEDLISKVLDKLQAWKGKLLSIRGRAVLISSVLQTMPIHLLSAVNPSAYVLNKLHKLFGRFYWSNSIDGRARHWASWYTLCLPKHEGGVGFRSLNDMSNALFCKLWGNFRTKLSLWSSFMSQKYLKKMHTTVVPWRGGSHIWRKMLECRDSTEHLIFWKLKMGSSLFWFHNWTGLGALYFVIPPEFIVDETIHNVNDVIVEGQWDEHKIREILPGDLAMHIMHTIQAPSMNDELDKPIWCLETRCQFTVKSAWEYLRRRKDPSITYDNIWVKGLPFKISFFMWKLWKALKVWSYFYSHAGLSLEGLPLHQAIVKCWTTKVIPRLKPIFQALPSIIVWELWKRRNNNKHGWTKINTDMASKGNPGRSSIGFCLRNEEGDLVYACGKEIQEVTNTQAETTAILEALKHCLTNEMNNIWVETDSMLLKKVITREWKPP</sequence>
<gene>
    <name evidence="4" type="primary">LOC104232953</name>
</gene>
<dbReference type="PANTHER" id="PTHR33116:SF67">
    <property type="entry name" value="REVERSE TRANSCRIPTASE"/>
    <property type="match status" value="1"/>
</dbReference>
<dbReference type="PROSITE" id="PS50879">
    <property type="entry name" value="RNASE_H_1"/>
    <property type="match status" value="1"/>
</dbReference>
<name>A0A1U7XDK2_NICSY</name>
<dbReference type="Gene3D" id="3.30.420.10">
    <property type="entry name" value="Ribonuclease H-like superfamily/Ribonuclease H"/>
    <property type="match status" value="1"/>
</dbReference>
<dbReference type="eggNOG" id="KOG1075">
    <property type="taxonomic scope" value="Eukaryota"/>
</dbReference>
<dbReference type="GO" id="GO:0003676">
    <property type="term" value="F:nucleic acid binding"/>
    <property type="evidence" value="ECO:0007669"/>
    <property type="project" value="InterPro"/>
</dbReference>
<dbReference type="CDD" id="cd06222">
    <property type="entry name" value="RNase_H_like"/>
    <property type="match status" value="1"/>
</dbReference>
<dbReference type="CDD" id="cd01650">
    <property type="entry name" value="RT_nLTR_like"/>
    <property type="match status" value="1"/>
</dbReference>
<dbReference type="InterPro" id="IPR002156">
    <property type="entry name" value="RNaseH_domain"/>
</dbReference>
<evidence type="ECO:0000259" key="1">
    <source>
        <dbReference type="PROSITE" id="PS50878"/>
    </source>
</evidence>
<evidence type="ECO:0000313" key="3">
    <source>
        <dbReference type="Proteomes" id="UP000189701"/>
    </source>
</evidence>
<feature type="domain" description="RNase H type-1" evidence="2">
    <location>
        <begin position="714"/>
        <end position="802"/>
    </location>
</feature>
<dbReference type="SUPFAM" id="SSF56672">
    <property type="entry name" value="DNA/RNA polymerases"/>
    <property type="match status" value="1"/>
</dbReference>
<organism evidence="3 4">
    <name type="scientific">Nicotiana sylvestris</name>
    <name type="common">Wood tobacco</name>
    <name type="synonym">South American tobacco</name>
    <dbReference type="NCBI Taxonomy" id="4096"/>
    <lineage>
        <taxon>Eukaryota</taxon>
        <taxon>Viridiplantae</taxon>
        <taxon>Streptophyta</taxon>
        <taxon>Embryophyta</taxon>
        <taxon>Tracheophyta</taxon>
        <taxon>Spermatophyta</taxon>
        <taxon>Magnoliopsida</taxon>
        <taxon>eudicotyledons</taxon>
        <taxon>Gunneridae</taxon>
        <taxon>Pentapetalae</taxon>
        <taxon>asterids</taxon>
        <taxon>lamiids</taxon>
        <taxon>Solanales</taxon>
        <taxon>Solanaceae</taxon>
        <taxon>Nicotianoideae</taxon>
        <taxon>Nicotianeae</taxon>
        <taxon>Nicotiana</taxon>
    </lineage>
</organism>
<dbReference type="Proteomes" id="UP000189701">
    <property type="component" value="Unplaced"/>
</dbReference>
<dbReference type="GO" id="GO:0004523">
    <property type="term" value="F:RNA-DNA hybrid ribonuclease activity"/>
    <property type="evidence" value="ECO:0007669"/>
    <property type="project" value="InterPro"/>
</dbReference>
<protein>
    <submittedName>
        <fullName evidence="4">Uncharacterized protein LOC104232953</fullName>
    </submittedName>
</protein>
<dbReference type="InterPro" id="IPR043502">
    <property type="entry name" value="DNA/RNA_pol_sf"/>
</dbReference>
<evidence type="ECO:0000313" key="4">
    <source>
        <dbReference type="RefSeq" id="XP_009784530.1"/>
    </source>
</evidence>
<dbReference type="InterPro" id="IPR026960">
    <property type="entry name" value="RVT-Znf"/>
</dbReference>
<proteinExistence type="predicted"/>
<dbReference type="InterPro" id="IPR012337">
    <property type="entry name" value="RNaseH-like_sf"/>
</dbReference>
<reference evidence="4" key="2">
    <citation type="submission" date="2025-08" db="UniProtKB">
        <authorList>
            <consortium name="RefSeq"/>
        </authorList>
    </citation>
    <scope>IDENTIFICATION</scope>
    <source>
        <tissue evidence="4">Leaf</tissue>
    </source>
</reference>
<dbReference type="InterPro" id="IPR036397">
    <property type="entry name" value="RNaseH_sf"/>
</dbReference>
<keyword evidence="3" id="KW-1185">Reference proteome</keyword>
<dbReference type="AlphaFoldDB" id="A0A1U7XDK2"/>
<dbReference type="Pfam" id="PF00078">
    <property type="entry name" value="RVT_1"/>
    <property type="match status" value="1"/>
</dbReference>
<evidence type="ECO:0000259" key="2">
    <source>
        <dbReference type="PROSITE" id="PS50879"/>
    </source>
</evidence>
<dbReference type="InterPro" id="IPR044730">
    <property type="entry name" value="RNase_H-like_dom_plant"/>
</dbReference>
<feature type="domain" description="Reverse transcriptase" evidence="1">
    <location>
        <begin position="77"/>
        <end position="358"/>
    </location>
</feature>
<dbReference type="PANTHER" id="PTHR33116">
    <property type="entry name" value="REVERSE TRANSCRIPTASE ZINC-BINDING DOMAIN-CONTAINING PROTEIN-RELATED-RELATED"/>
    <property type="match status" value="1"/>
</dbReference>
<dbReference type="InterPro" id="IPR000477">
    <property type="entry name" value="RT_dom"/>
</dbReference>
<dbReference type="SUPFAM" id="SSF53098">
    <property type="entry name" value="Ribonuclease H-like"/>
    <property type="match status" value="1"/>
</dbReference>
<dbReference type="Pfam" id="PF13966">
    <property type="entry name" value="zf-RVT"/>
    <property type="match status" value="1"/>
</dbReference>
<dbReference type="PROSITE" id="PS50878">
    <property type="entry name" value="RT_POL"/>
    <property type="match status" value="1"/>
</dbReference>
<accession>A0A1U7XDK2</accession>